<feature type="domain" description="Flavodoxin-like" evidence="3">
    <location>
        <begin position="54"/>
        <end position="211"/>
    </location>
</feature>
<reference evidence="4 5" key="1">
    <citation type="submission" date="2019-04" db="EMBL/GenBank/DDBJ databases">
        <authorList>
            <person name="Embree M."/>
            <person name="Gaffney J.R."/>
        </authorList>
    </citation>
    <scope>NUCLEOTIDE SEQUENCE [LARGE SCALE GENOMIC DNA]</scope>
    <source>
        <strain evidence="4 5">JE7A12</strain>
    </source>
</reference>
<feature type="signal peptide" evidence="2">
    <location>
        <begin position="1"/>
        <end position="21"/>
    </location>
</feature>
<dbReference type="PROSITE" id="PS50902">
    <property type="entry name" value="FLAVODOXIN_LIKE"/>
    <property type="match status" value="1"/>
</dbReference>
<accession>A0A4P8XXB5</accession>
<organism evidence="4 5">
    <name type="scientific">Ruminococcus bovis</name>
    <dbReference type="NCBI Taxonomy" id="2564099"/>
    <lineage>
        <taxon>Bacteria</taxon>
        <taxon>Bacillati</taxon>
        <taxon>Bacillota</taxon>
        <taxon>Clostridia</taxon>
        <taxon>Eubacteriales</taxon>
        <taxon>Oscillospiraceae</taxon>
        <taxon>Ruminococcus</taxon>
    </lineage>
</organism>
<dbReference type="KEGG" id="ruj:E5Z56_10120"/>
<proteinExistence type="predicted"/>
<evidence type="ECO:0000256" key="2">
    <source>
        <dbReference type="SAM" id="SignalP"/>
    </source>
</evidence>
<keyword evidence="2" id="KW-0732">Signal</keyword>
<sequence length="211" mass="22653">MKKLTSLVIALLLVLTFSACGSSNSNSSSSNGTNSNSSSSTSTKTKTTKSKGKVLVAYYSATGSTKAVAETIANATGGDLFEIEPKEPYSEGDLDWTNSRSRVSVEHDDESKRDVPLKTVTPENFDNYDTVFIGYPIWWGIAAWPVDNFVKGNDFTNKTVIPFCTSSSSGLGDSGELLKEQAGTGNWQDGERFSSGASQDEVESWVKDLGI</sequence>
<feature type="compositionally biased region" description="Low complexity" evidence="1">
    <location>
        <begin position="22"/>
        <end position="45"/>
    </location>
</feature>
<dbReference type="PANTHER" id="PTHR39201">
    <property type="entry name" value="EXPORTED PROTEIN-RELATED"/>
    <property type="match status" value="1"/>
</dbReference>
<dbReference type="GO" id="GO:0010181">
    <property type="term" value="F:FMN binding"/>
    <property type="evidence" value="ECO:0007669"/>
    <property type="project" value="InterPro"/>
</dbReference>
<feature type="region of interest" description="Disordered" evidence="1">
    <location>
        <begin position="183"/>
        <end position="211"/>
    </location>
</feature>
<dbReference type="AlphaFoldDB" id="A0A4P8XXB5"/>
<evidence type="ECO:0000256" key="1">
    <source>
        <dbReference type="SAM" id="MobiDB-lite"/>
    </source>
</evidence>
<dbReference type="PROSITE" id="PS51257">
    <property type="entry name" value="PROKAR_LIPOPROTEIN"/>
    <property type="match status" value="1"/>
</dbReference>
<dbReference type="SUPFAM" id="SSF52218">
    <property type="entry name" value="Flavoproteins"/>
    <property type="match status" value="1"/>
</dbReference>
<feature type="chain" id="PRO_5039384590" evidence="2">
    <location>
        <begin position="22"/>
        <end position="211"/>
    </location>
</feature>
<evidence type="ECO:0000313" key="5">
    <source>
        <dbReference type="Proteomes" id="UP000301475"/>
    </source>
</evidence>
<dbReference type="GO" id="GO:0016651">
    <property type="term" value="F:oxidoreductase activity, acting on NAD(P)H"/>
    <property type="evidence" value="ECO:0007669"/>
    <property type="project" value="UniProtKB-ARBA"/>
</dbReference>
<dbReference type="PANTHER" id="PTHR39201:SF1">
    <property type="entry name" value="FLAVODOXIN-LIKE DOMAIN-CONTAINING PROTEIN"/>
    <property type="match status" value="1"/>
</dbReference>
<keyword evidence="5" id="KW-1185">Reference proteome</keyword>
<protein>
    <submittedName>
        <fullName evidence="4">Flavodoxin</fullName>
    </submittedName>
</protein>
<evidence type="ECO:0000313" key="4">
    <source>
        <dbReference type="EMBL" id="QCT07687.1"/>
    </source>
</evidence>
<dbReference type="InterPro" id="IPR029039">
    <property type="entry name" value="Flavoprotein-like_sf"/>
</dbReference>
<dbReference type="Pfam" id="PF12682">
    <property type="entry name" value="Flavodoxin_4"/>
    <property type="match status" value="1"/>
</dbReference>
<dbReference type="EMBL" id="CP039381">
    <property type="protein sequence ID" value="QCT07687.1"/>
    <property type="molecule type" value="Genomic_DNA"/>
</dbReference>
<dbReference type="OrthoDB" id="9806505at2"/>
<feature type="region of interest" description="Disordered" evidence="1">
    <location>
        <begin position="22"/>
        <end position="46"/>
    </location>
</feature>
<name>A0A4P8XXB5_9FIRM</name>
<dbReference type="InterPro" id="IPR008254">
    <property type="entry name" value="Flavodoxin/NO_synth"/>
</dbReference>
<evidence type="ECO:0000259" key="3">
    <source>
        <dbReference type="PROSITE" id="PS50902"/>
    </source>
</evidence>
<dbReference type="RefSeq" id="WP_138157680.1">
    <property type="nucleotide sequence ID" value="NZ_CP039381.1"/>
</dbReference>
<dbReference type="Proteomes" id="UP000301475">
    <property type="component" value="Chromosome"/>
</dbReference>
<gene>
    <name evidence="4" type="ORF">E5Z56_10120</name>
</gene>
<dbReference type="Gene3D" id="3.40.50.360">
    <property type="match status" value="1"/>
</dbReference>